<dbReference type="Pfam" id="PF20188">
    <property type="entry name" value="DUF6551"/>
    <property type="match status" value="1"/>
</dbReference>
<feature type="compositionally biased region" description="Basic and acidic residues" evidence="1">
    <location>
        <begin position="103"/>
        <end position="115"/>
    </location>
</feature>
<evidence type="ECO:0000313" key="4">
    <source>
        <dbReference type="Proteomes" id="UP001595704"/>
    </source>
</evidence>
<evidence type="ECO:0000256" key="1">
    <source>
        <dbReference type="SAM" id="MobiDB-lite"/>
    </source>
</evidence>
<feature type="domain" description="ParB-like N-terminal" evidence="2">
    <location>
        <begin position="133"/>
        <end position="227"/>
    </location>
</feature>
<gene>
    <name evidence="3" type="ORF">ACFONL_07655</name>
</gene>
<dbReference type="EMBL" id="JBHRYC010000030">
    <property type="protein sequence ID" value="MFC3637258.1"/>
    <property type="molecule type" value="Genomic_DNA"/>
</dbReference>
<organism evidence="3 4">
    <name type="scientific">Camelimonas fluminis</name>
    <dbReference type="NCBI Taxonomy" id="1576911"/>
    <lineage>
        <taxon>Bacteria</taxon>
        <taxon>Pseudomonadati</taxon>
        <taxon>Pseudomonadota</taxon>
        <taxon>Alphaproteobacteria</taxon>
        <taxon>Hyphomicrobiales</taxon>
        <taxon>Chelatococcaceae</taxon>
        <taxon>Camelimonas</taxon>
    </lineage>
</organism>
<evidence type="ECO:0000313" key="3">
    <source>
        <dbReference type="EMBL" id="MFC3637258.1"/>
    </source>
</evidence>
<evidence type="ECO:0000259" key="2">
    <source>
        <dbReference type="SMART" id="SM00470"/>
    </source>
</evidence>
<dbReference type="InterPro" id="IPR003115">
    <property type="entry name" value="ParB_N"/>
</dbReference>
<protein>
    <submittedName>
        <fullName evidence="3">DUF6551 family protein</fullName>
    </submittedName>
</protein>
<dbReference type="SUPFAM" id="SSF110849">
    <property type="entry name" value="ParB/Sulfiredoxin"/>
    <property type="match status" value="1"/>
</dbReference>
<dbReference type="InterPro" id="IPR046681">
    <property type="entry name" value="DUF6551"/>
</dbReference>
<dbReference type="Gene3D" id="3.90.1530.10">
    <property type="entry name" value="Conserved hypothetical protein from pyrococcus furiosus pfu- 392566-001, ParB domain"/>
    <property type="match status" value="1"/>
</dbReference>
<keyword evidence="4" id="KW-1185">Reference proteome</keyword>
<name>A0ABV7UFZ6_9HYPH</name>
<sequence length="387" mass="42765">MTYNIAHCVDADRIQTWRHGKSRIPDWVSPHMVGDIAANGTFIINALPGRIRVHPGSIIIERSGDLWVCAAEEYNKFMENFRRSSSLASTNIGPGKTHQFGAETRKKGPKRENRSAGHHAKYVDPLGTLPTIEWIHLDRLSVDHAYQRSTENEASSRLIMSIAAKFDWRLCAPLVVSRRADEALTIIDGQHRWMAARERGDIPQLPCCVFRYGNMEEEARMFILANRARKPINRLDDFHAALTAADEDAIEIQQLVTDAGLRVARTTSSAAWRPGDVAFTSSIAKAIRKYGPAVTSAALTNMAEAFGEQRLSHGSAIFGGLVRILCNPKPDFDPDRLLSVLQTRTADTWGGHAAGLRGGDRRVMALQNAILQAYEAQTSGADIPDSC</sequence>
<feature type="region of interest" description="Disordered" evidence="1">
    <location>
        <begin position="88"/>
        <end position="118"/>
    </location>
</feature>
<dbReference type="Proteomes" id="UP001595704">
    <property type="component" value="Unassembled WGS sequence"/>
</dbReference>
<comment type="caution">
    <text evidence="3">The sequence shown here is derived from an EMBL/GenBank/DDBJ whole genome shotgun (WGS) entry which is preliminary data.</text>
</comment>
<accession>A0ABV7UFZ6</accession>
<proteinExistence type="predicted"/>
<dbReference type="SMART" id="SM00470">
    <property type="entry name" value="ParB"/>
    <property type="match status" value="1"/>
</dbReference>
<reference evidence="4" key="1">
    <citation type="journal article" date="2019" name="Int. J. Syst. Evol. Microbiol.">
        <title>The Global Catalogue of Microorganisms (GCM) 10K type strain sequencing project: providing services to taxonomists for standard genome sequencing and annotation.</title>
        <authorList>
            <consortium name="The Broad Institute Genomics Platform"/>
            <consortium name="The Broad Institute Genome Sequencing Center for Infectious Disease"/>
            <person name="Wu L."/>
            <person name="Ma J."/>
        </authorList>
    </citation>
    <scope>NUCLEOTIDE SEQUENCE [LARGE SCALE GENOMIC DNA]</scope>
    <source>
        <strain evidence="4">KCTC 42282</strain>
    </source>
</reference>
<dbReference type="RefSeq" id="WP_191320114.1">
    <property type="nucleotide sequence ID" value="NZ_BNCG01000013.1"/>
</dbReference>
<dbReference type="InterPro" id="IPR036086">
    <property type="entry name" value="ParB/Sulfiredoxin_sf"/>
</dbReference>